<dbReference type="RefSeq" id="WP_203944629.1">
    <property type="nucleotide sequence ID" value="NZ_BOOR01000017.1"/>
</dbReference>
<dbReference type="SMART" id="SM00028">
    <property type="entry name" value="TPR"/>
    <property type="match status" value="5"/>
</dbReference>
<reference evidence="8" key="1">
    <citation type="submission" date="2021-01" db="EMBL/GenBank/DDBJ databases">
        <title>Whole genome shotgun sequence of Planotetraspora thailandica NBRC 104271.</title>
        <authorList>
            <person name="Komaki H."/>
            <person name="Tamura T."/>
        </authorList>
    </citation>
    <scope>NUCLEOTIDE SEQUENCE</scope>
    <source>
        <strain evidence="8">NBRC 104271</strain>
    </source>
</reference>
<dbReference type="Pfam" id="PF03704">
    <property type="entry name" value="BTAD"/>
    <property type="match status" value="1"/>
</dbReference>
<dbReference type="Gene3D" id="1.25.40.10">
    <property type="entry name" value="Tetratricopeptide repeat domain"/>
    <property type="match status" value="3"/>
</dbReference>
<accession>A0A8J3V0J3</accession>
<feature type="domain" description="OmpR/PhoB-type" evidence="7">
    <location>
        <begin position="1"/>
        <end position="93"/>
    </location>
</feature>
<comment type="similarity">
    <text evidence="1">Belongs to the AfsR/DnrI/RedD regulatory family.</text>
</comment>
<dbReference type="SMART" id="SM00862">
    <property type="entry name" value="Trans_reg_C"/>
    <property type="match status" value="1"/>
</dbReference>
<keyword evidence="2" id="KW-0805">Transcription regulation</keyword>
<dbReference type="GO" id="GO:0006355">
    <property type="term" value="P:regulation of DNA-templated transcription"/>
    <property type="evidence" value="ECO:0007669"/>
    <property type="project" value="InterPro"/>
</dbReference>
<evidence type="ECO:0000256" key="6">
    <source>
        <dbReference type="SAM" id="MobiDB-lite"/>
    </source>
</evidence>
<evidence type="ECO:0000256" key="2">
    <source>
        <dbReference type="ARBA" id="ARBA00023015"/>
    </source>
</evidence>
<sequence length="1018" mass="113142">MKLRLLGPLELVEDGHTLNLGGPRPRAMLAVLGLNVKHVTTIDQLVEAVWDESPPPSARGQVQVCISRIRKLFAKAGHPEAIKTESAGYILRLPEEHVDSMVFADRLRTAKKQTDGKEAVRTLRTALELWRGPALAGLDSTLIRRAAAALDEQRMGAIEEKMRLQFELGLHEELIAELVVLVAQHPLRERLHYYMMLALYRTGRQAEALETYRRARTTLIDQISVEPGRELQELHQAMLTRDPALNPPQRATMIVRAPLARKEEVRRPAPEPHQWAVPRQLPATIADFTGRTEEVAEIKSVLTGVGVAPFPGYAMPIVAICGRAGIGKSTLAIRVAHELHDVFPDGALYAELRGDAAGDRTSWQLARFLRALGVAGNAIPDSLDERVELYRSCLAARRVLVVLDEVHDEEQVRPLLPGSPTCAVITTSRHTLTGLPGAHHVDVEPFVPENSTEMLTKILGPKRVMAEADAVAELYRLCGGLPLALRITGARLAARKRWPISRLVDRLRDEVRRLDELEHRGWALRSSIDMTYQVLDEPAKRLFRLLAIIQAPDLPSWTAASLLDTDLAEAEEVLERLVDAQVLEVVDYPDARHLRYRFHDLIRVYAREQLLAVEPEHARSAALERVLGMWLALAEEAHRMEYGGDFTVIHGGAPRWRPPDVDLAEIVRVPMHWWDGERTSLVAAVLQAAEAGFDELCWDLALTCVTLFEAKAYFDDWRQVAEAAHEAVVRAGNVTGVAAMTYSMGTLHMFQGRLGQAEQNFRGAMELFEAQGDDHGYALVLRNCANVDGLRGDHTEMIAKYEQALRLLERVGDKIGAAHVMRTQAKHWLPLGEIERARALLDRALEICRAVHCVRVEAQVLHTFAELRVHTGELERARQELHRVLRIVRDGEDRLGEAHALYGLGVVRHHEGRLDSAESTIVHTVELARSMGERLIEGKAIYTLGEIALARGNAALGNRHIEQARRIFVELGSTVWAVKAAMLLSDSHVADGELAGAQGAERGGRHPHPDGSAGRIGC</sequence>
<dbReference type="Pfam" id="PF00486">
    <property type="entry name" value="Trans_reg_C"/>
    <property type="match status" value="1"/>
</dbReference>
<organism evidence="8 9">
    <name type="scientific">Planotetraspora thailandica</name>
    <dbReference type="NCBI Taxonomy" id="487172"/>
    <lineage>
        <taxon>Bacteria</taxon>
        <taxon>Bacillati</taxon>
        <taxon>Actinomycetota</taxon>
        <taxon>Actinomycetes</taxon>
        <taxon>Streptosporangiales</taxon>
        <taxon>Streptosporangiaceae</taxon>
        <taxon>Planotetraspora</taxon>
    </lineage>
</organism>
<keyword evidence="9" id="KW-1185">Reference proteome</keyword>
<dbReference type="PRINTS" id="PR00364">
    <property type="entry name" value="DISEASERSIST"/>
</dbReference>
<dbReference type="Gene3D" id="1.10.10.10">
    <property type="entry name" value="Winged helix-like DNA-binding domain superfamily/Winged helix DNA-binding domain"/>
    <property type="match status" value="2"/>
</dbReference>
<evidence type="ECO:0000313" key="9">
    <source>
        <dbReference type="Proteomes" id="UP000605992"/>
    </source>
</evidence>
<dbReference type="Pfam" id="PF00931">
    <property type="entry name" value="NB-ARC"/>
    <property type="match status" value="1"/>
</dbReference>
<dbReference type="InterPro" id="IPR005158">
    <property type="entry name" value="BTAD"/>
</dbReference>
<dbReference type="PROSITE" id="PS51755">
    <property type="entry name" value="OMPR_PHOB"/>
    <property type="match status" value="1"/>
</dbReference>
<dbReference type="Gene3D" id="3.40.50.300">
    <property type="entry name" value="P-loop containing nucleotide triphosphate hydrolases"/>
    <property type="match status" value="1"/>
</dbReference>
<dbReference type="InterPro" id="IPR027417">
    <property type="entry name" value="P-loop_NTPase"/>
</dbReference>
<evidence type="ECO:0000259" key="7">
    <source>
        <dbReference type="PROSITE" id="PS51755"/>
    </source>
</evidence>
<dbReference type="SMART" id="SM00382">
    <property type="entry name" value="AAA"/>
    <property type="match status" value="1"/>
</dbReference>
<dbReference type="PANTHER" id="PTHR35807">
    <property type="entry name" value="TRANSCRIPTIONAL REGULATOR REDD-RELATED"/>
    <property type="match status" value="1"/>
</dbReference>
<feature type="DNA-binding region" description="OmpR/PhoB-type" evidence="5">
    <location>
        <begin position="1"/>
        <end position="93"/>
    </location>
</feature>
<gene>
    <name evidence="8" type="ORF">Pth03_27900</name>
</gene>
<dbReference type="CDD" id="cd15831">
    <property type="entry name" value="BTAD"/>
    <property type="match status" value="1"/>
</dbReference>
<dbReference type="EMBL" id="BOOR01000017">
    <property type="protein sequence ID" value="GII54401.1"/>
    <property type="molecule type" value="Genomic_DNA"/>
</dbReference>
<comment type="caution">
    <text evidence="8">The sequence shown here is derived from an EMBL/GenBank/DDBJ whole genome shotgun (WGS) entry which is preliminary data.</text>
</comment>
<dbReference type="GO" id="GO:0000160">
    <property type="term" value="P:phosphorelay signal transduction system"/>
    <property type="evidence" value="ECO:0007669"/>
    <property type="project" value="InterPro"/>
</dbReference>
<dbReference type="InterPro" id="IPR051677">
    <property type="entry name" value="AfsR-DnrI-RedD_regulator"/>
</dbReference>
<protein>
    <submittedName>
        <fullName evidence="8">SARP family transcriptional regulator</fullName>
    </submittedName>
</protein>
<dbReference type="SUPFAM" id="SSF48452">
    <property type="entry name" value="TPR-like"/>
    <property type="match status" value="3"/>
</dbReference>
<dbReference type="SUPFAM" id="SSF52540">
    <property type="entry name" value="P-loop containing nucleoside triphosphate hydrolases"/>
    <property type="match status" value="1"/>
</dbReference>
<dbReference type="GO" id="GO:0043531">
    <property type="term" value="F:ADP binding"/>
    <property type="evidence" value="ECO:0007669"/>
    <property type="project" value="InterPro"/>
</dbReference>
<evidence type="ECO:0000256" key="4">
    <source>
        <dbReference type="ARBA" id="ARBA00023163"/>
    </source>
</evidence>
<dbReference type="Proteomes" id="UP000605992">
    <property type="component" value="Unassembled WGS sequence"/>
</dbReference>
<dbReference type="InterPro" id="IPR011990">
    <property type="entry name" value="TPR-like_helical_dom_sf"/>
</dbReference>
<dbReference type="InterPro" id="IPR003593">
    <property type="entry name" value="AAA+_ATPase"/>
</dbReference>
<evidence type="ECO:0000256" key="5">
    <source>
        <dbReference type="PROSITE-ProRule" id="PRU01091"/>
    </source>
</evidence>
<dbReference type="InterPro" id="IPR019734">
    <property type="entry name" value="TPR_rpt"/>
</dbReference>
<evidence type="ECO:0000256" key="1">
    <source>
        <dbReference type="ARBA" id="ARBA00005820"/>
    </source>
</evidence>
<dbReference type="GO" id="GO:0003677">
    <property type="term" value="F:DNA binding"/>
    <property type="evidence" value="ECO:0007669"/>
    <property type="project" value="UniProtKB-UniRule"/>
</dbReference>
<keyword evidence="4" id="KW-0804">Transcription</keyword>
<dbReference type="Pfam" id="PF13424">
    <property type="entry name" value="TPR_12"/>
    <property type="match status" value="1"/>
</dbReference>
<evidence type="ECO:0000256" key="3">
    <source>
        <dbReference type="ARBA" id="ARBA00023125"/>
    </source>
</evidence>
<dbReference type="InterPro" id="IPR036388">
    <property type="entry name" value="WH-like_DNA-bd_sf"/>
</dbReference>
<dbReference type="InterPro" id="IPR002182">
    <property type="entry name" value="NB-ARC"/>
</dbReference>
<proteinExistence type="inferred from homology"/>
<dbReference type="SUPFAM" id="SSF46894">
    <property type="entry name" value="C-terminal effector domain of the bipartite response regulators"/>
    <property type="match status" value="1"/>
</dbReference>
<dbReference type="InterPro" id="IPR016032">
    <property type="entry name" value="Sig_transdc_resp-reg_C-effctor"/>
</dbReference>
<dbReference type="AlphaFoldDB" id="A0A8J3V0J3"/>
<dbReference type="SMART" id="SM01043">
    <property type="entry name" value="BTAD"/>
    <property type="match status" value="1"/>
</dbReference>
<dbReference type="InterPro" id="IPR001867">
    <property type="entry name" value="OmpR/PhoB-type_DNA-bd"/>
</dbReference>
<keyword evidence="3 5" id="KW-0238">DNA-binding</keyword>
<feature type="region of interest" description="Disordered" evidence="6">
    <location>
        <begin position="998"/>
        <end position="1018"/>
    </location>
</feature>
<name>A0A8J3V0J3_9ACTN</name>
<dbReference type="PANTHER" id="PTHR35807:SF1">
    <property type="entry name" value="TRANSCRIPTIONAL REGULATOR REDD"/>
    <property type="match status" value="1"/>
</dbReference>
<evidence type="ECO:0000313" key="8">
    <source>
        <dbReference type="EMBL" id="GII54401.1"/>
    </source>
</evidence>